<dbReference type="EMBL" id="VFOM01000001">
    <property type="protein sequence ID" value="TQL47445.1"/>
    <property type="molecule type" value="Genomic_DNA"/>
</dbReference>
<sequence length="290" mass="32720">MQKLPTVGVVVLTQGTRPDDLMRGLESVLAQQGVALDVVVVGNGWQPTGLPEGVRAHGLPENLGIPAGRNRGVEQVSGEWLFFLDDDASVPSPDFVTDAIRLMVADPTIGLVQPRVVDPSGVTNPRRWVPRIRKGDPTESSPVFSVWEGALVMPRAVFDRTGGWAEPFFYAHEGIELAWRVWDQGLRSWYAGELVAHHPAIEPSRHDYYYRLNARNRVWLAKRNLPWVFAVLYVGSWTGIQLLRWARQPRLLAAWFAGWREGWREPAGERRPIGWVTVWRMTRSGRPPIV</sequence>
<dbReference type="PANTHER" id="PTHR43179">
    <property type="entry name" value="RHAMNOSYLTRANSFERASE WBBL"/>
    <property type="match status" value="1"/>
</dbReference>
<evidence type="ECO:0000313" key="7">
    <source>
        <dbReference type="Proteomes" id="UP000317998"/>
    </source>
</evidence>
<feature type="domain" description="Glycosyltransferase 2-like" evidence="5">
    <location>
        <begin position="18"/>
        <end position="142"/>
    </location>
</feature>
<comment type="similarity">
    <text evidence="2">Belongs to the glycosyltransferase 2 family.</text>
</comment>
<gene>
    <name evidence="6" type="ORF">FB562_0505</name>
</gene>
<keyword evidence="4 6" id="KW-0808">Transferase</keyword>
<evidence type="ECO:0000256" key="1">
    <source>
        <dbReference type="ARBA" id="ARBA00004776"/>
    </source>
</evidence>
<evidence type="ECO:0000313" key="6">
    <source>
        <dbReference type="EMBL" id="TQL47445.1"/>
    </source>
</evidence>
<reference evidence="6 7" key="1">
    <citation type="submission" date="2019-06" db="EMBL/GenBank/DDBJ databases">
        <title>Sequencing the genomes of 1000 actinobacteria strains.</title>
        <authorList>
            <person name="Klenk H.-P."/>
        </authorList>
    </citation>
    <scope>NUCLEOTIDE SEQUENCE [LARGE SCALE GENOMIC DNA]</scope>
    <source>
        <strain evidence="6 7">DSM 26477</strain>
    </source>
</reference>
<dbReference type="PANTHER" id="PTHR43179:SF12">
    <property type="entry name" value="GALACTOFURANOSYLTRANSFERASE GLFT2"/>
    <property type="match status" value="1"/>
</dbReference>
<dbReference type="SUPFAM" id="SSF53448">
    <property type="entry name" value="Nucleotide-diphospho-sugar transferases"/>
    <property type="match status" value="1"/>
</dbReference>
<evidence type="ECO:0000256" key="2">
    <source>
        <dbReference type="ARBA" id="ARBA00006739"/>
    </source>
</evidence>
<dbReference type="InterPro" id="IPR029044">
    <property type="entry name" value="Nucleotide-diphossugar_trans"/>
</dbReference>
<dbReference type="Proteomes" id="UP000317998">
    <property type="component" value="Unassembled WGS sequence"/>
</dbReference>
<dbReference type="GO" id="GO:0016757">
    <property type="term" value="F:glycosyltransferase activity"/>
    <property type="evidence" value="ECO:0007669"/>
    <property type="project" value="UniProtKB-KW"/>
</dbReference>
<keyword evidence="3" id="KW-0328">Glycosyltransferase</keyword>
<dbReference type="Gene3D" id="3.90.550.10">
    <property type="entry name" value="Spore Coat Polysaccharide Biosynthesis Protein SpsA, Chain A"/>
    <property type="match status" value="1"/>
</dbReference>
<proteinExistence type="inferred from homology"/>
<dbReference type="RefSeq" id="WP_141879691.1">
    <property type="nucleotide sequence ID" value="NZ_VFOM01000001.1"/>
</dbReference>
<comment type="pathway">
    <text evidence="1">Cell wall biogenesis; cell wall polysaccharide biosynthesis.</text>
</comment>
<evidence type="ECO:0000256" key="3">
    <source>
        <dbReference type="ARBA" id="ARBA00022676"/>
    </source>
</evidence>
<comment type="caution">
    <text evidence="6">The sequence shown here is derived from an EMBL/GenBank/DDBJ whole genome shotgun (WGS) entry which is preliminary data.</text>
</comment>
<dbReference type="Pfam" id="PF00535">
    <property type="entry name" value="Glycos_transf_2"/>
    <property type="match status" value="1"/>
</dbReference>
<protein>
    <submittedName>
        <fullName evidence="6">GT2 family glycosyltransferase</fullName>
    </submittedName>
</protein>
<evidence type="ECO:0000259" key="5">
    <source>
        <dbReference type="Pfam" id="PF00535"/>
    </source>
</evidence>
<dbReference type="AlphaFoldDB" id="A0A542YH69"/>
<dbReference type="OrthoDB" id="5174363at2"/>
<accession>A0A542YH69</accession>
<dbReference type="InterPro" id="IPR001173">
    <property type="entry name" value="Glyco_trans_2-like"/>
</dbReference>
<name>A0A542YH69_9MICO</name>
<evidence type="ECO:0000256" key="4">
    <source>
        <dbReference type="ARBA" id="ARBA00022679"/>
    </source>
</evidence>
<keyword evidence="7" id="KW-1185">Reference proteome</keyword>
<organism evidence="6 7">
    <name type="scientific">Homoserinimonas aerilata</name>
    <dbReference type="NCBI Taxonomy" id="1162970"/>
    <lineage>
        <taxon>Bacteria</taxon>
        <taxon>Bacillati</taxon>
        <taxon>Actinomycetota</taxon>
        <taxon>Actinomycetes</taxon>
        <taxon>Micrococcales</taxon>
        <taxon>Microbacteriaceae</taxon>
        <taxon>Homoserinimonas</taxon>
    </lineage>
</organism>